<dbReference type="EMBL" id="JAGMVS010000039">
    <property type="protein sequence ID" value="MCM2436803.1"/>
    <property type="molecule type" value="Genomic_DNA"/>
</dbReference>
<reference evidence="2" key="1">
    <citation type="submission" date="2021-04" db="EMBL/GenBank/DDBJ databases">
        <title>Taxonomic assessment of Weissella genus.</title>
        <authorList>
            <person name="Fanelli F."/>
            <person name="Chieffi D."/>
            <person name="Dell'Aquila A."/>
            <person name="Gyu-Sung C."/>
            <person name="Franz C.M.A.P."/>
            <person name="Fusco V."/>
        </authorList>
    </citation>
    <scope>NUCLEOTIDE SEQUENCE</scope>
    <source>
        <strain evidence="2">LMG 25373</strain>
    </source>
</reference>
<name>A0ABT0VG54_9LACO</name>
<dbReference type="Proteomes" id="UP001057481">
    <property type="component" value="Unassembled WGS sequence"/>
</dbReference>
<evidence type="ECO:0000313" key="3">
    <source>
        <dbReference type="Proteomes" id="UP001057481"/>
    </source>
</evidence>
<feature type="transmembrane region" description="Helical" evidence="1">
    <location>
        <begin position="60"/>
        <end position="80"/>
    </location>
</feature>
<evidence type="ECO:0000313" key="2">
    <source>
        <dbReference type="EMBL" id="MCM2436803.1"/>
    </source>
</evidence>
<organism evidence="2 3">
    <name type="scientific">Periweissella beninensis</name>
    <dbReference type="NCBI Taxonomy" id="504936"/>
    <lineage>
        <taxon>Bacteria</taxon>
        <taxon>Bacillati</taxon>
        <taxon>Bacillota</taxon>
        <taxon>Bacilli</taxon>
        <taxon>Lactobacillales</taxon>
        <taxon>Lactobacillaceae</taxon>
        <taxon>Periweissella</taxon>
    </lineage>
</organism>
<keyword evidence="3" id="KW-1185">Reference proteome</keyword>
<feature type="transmembrane region" description="Helical" evidence="1">
    <location>
        <begin position="87"/>
        <end position="107"/>
    </location>
</feature>
<feature type="transmembrane region" description="Helical" evidence="1">
    <location>
        <begin position="166"/>
        <end position="185"/>
    </location>
</feature>
<proteinExistence type="predicted"/>
<gene>
    <name evidence="2" type="ORF">KAK10_02505</name>
</gene>
<dbReference type="RefSeq" id="WP_205143237.1">
    <property type="nucleotide sequence ID" value="NZ_JAFBDN010000004.1"/>
</dbReference>
<sequence length="235" mass="26394">MYETNTGITRNLTGREMSFYLIISLILNSMGNGLTVACNLGSAMWTASAANLALVTRQDISFILILYGILVIGLNIILLGHLEWPRIIGNLLFIGPFGFFVSLWASWFGRIGVGTLNYGVRLGLDVLGIILLAIAVSIYQRVNLILHPNDDMTNIIRFKYVHGNPILAQLLNFTFPLTIIIIIWIVERKIVAFNIGTLFAFLCQGAIIGWSDQHIFPYLKHRINTLKQQQPVHNR</sequence>
<feature type="transmembrane region" description="Helical" evidence="1">
    <location>
        <begin position="127"/>
        <end position="146"/>
    </location>
</feature>
<feature type="transmembrane region" description="Helical" evidence="1">
    <location>
        <begin position="191"/>
        <end position="210"/>
    </location>
</feature>
<comment type="caution">
    <text evidence="2">The sequence shown here is derived from an EMBL/GenBank/DDBJ whole genome shotgun (WGS) entry which is preliminary data.</text>
</comment>
<keyword evidence="1" id="KW-0812">Transmembrane</keyword>
<evidence type="ECO:0000256" key="1">
    <source>
        <dbReference type="SAM" id="Phobius"/>
    </source>
</evidence>
<feature type="transmembrane region" description="Helical" evidence="1">
    <location>
        <begin position="20"/>
        <end position="48"/>
    </location>
</feature>
<accession>A0ABT0VG54</accession>
<keyword evidence="1" id="KW-1133">Transmembrane helix</keyword>
<dbReference type="Pfam" id="PF19700">
    <property type="entry name" value="DUF6198"/>
    <property type="match status" value="1"/>
</dbReference>
<keyword evidence="1" id="KW-0472">Membrane</keyword>
<dbReference type="InterPro" id="IPR038750">
    <property type="entry name" value="YczE/YyaS-like"/>
</dbReference>
<evidence type="ECO:0008006" key="4">
    <source>
        <dbReference type="Google" id="ProtNLM"/>
    </source>
</evidence>
<protein>
    <recommendedName>
        <fullName evidence="4">Sugar specific permease</fullName>
    </recommendedName>
</protein>